<organism evidence="1 2">
    <name type="scientific">Aspergillus tanneri</name>
    <dbReference type="NCBI Taxonomy" id="1220188"/>
    <lineage>
        <taxon>Eukaryota</taxon>
        <taxon>Fungi</taxon>
        <taxon>Dikarya</taxon>
        <taxon>Ascomycota</taxon>
        <taxon>Pezizomycotina</taxon>
        <taxon>Eurotiomycetes</taxon>
        <taxon>Eurotiomycetidae</taxon>
        <taxon>Eurotiales</taxon>
        <taxon>Aspergillaceae</taxon>
        <taxon>Aspergillus</taxon>
        <taxon>Aspergillus subgen. Circumdati</taxon>
    </lineage>
</organism>
<dbReference type="VEuPathDB" id="FungiDB:EYZ11_013203"/>
<dbReference type="EMBL" id="SOSA01001268">
    <property type="protein sequence ID" value="THC87351.1"/>
    <property type="molecule type" value="Genomic_DNA"/>
</dbReference>
<keyword evidence="2" id="KW-1185">Reference proteome</keyword>
<evidence type="ECO:0000313" key="1">
    <source>
        <dbReference type="EMBL" id="THC87351.1"/>
    </source>
</evidence>
<comment type="caution">
    <text evidence="1">The sequence shown here is derived from an EMBL/GenBank/DDBJ whole genome shotgun (WGS) entry which is preliminary data.</text>
</comment>
<dbReference type="Proteomes" id="UP000308092">
    <property type="component" value="Unassembled WGS sequence"/>
</dbReference>
<reference evidence="1 2" key="1">
    <citation type="submission" date="2019-03" db="EMBL/GenBank/DDBJ databases">
        <title>The genome sequence of a newly discovered highly antifungal drug resistant Aspergillus species, Aspergillus tanneri NIH 1004.</title>
        <authorList>
            <person name="Mounaud S."/>
            <person name="Singh I."/>
            <person name="Joardar V."/>
            <person name="Pakala S."/>
            <person name="Pakala S."/>
            <person name="Venepally P."/>
            <person name="Hoover J."/>
            <person name="Nierman W."/>
            <person name="Chung J."/>
            <person name="Losada L."/>
        </authorList>
    </citation>
    <scope>NUCLEOTIDE SEQUENCE [LARGE SCALE GENOMIC DNA]</scope>
    <source>
        <strain evidence="1 2">NIH1004</strain>
    </source>
</reference>
<evidence type="ECO:0000313" key="2">
    <source>
        <dbReference type="Proteomes" id="UP000308092"/>
    </source>
</evidence>
<name>A0A4S3J3P5_9EURO</name>
<gene>
    <name evidence="1" type="ORF">EYZ11_013203</name>
</gene>
<proteinExistence type="predicted"/>
<accession>A0A4S3J3P5</accession>
<sequence>MRLIDVWYNVLELGFSPV</sequence>
<protein>
    <submittedName>
        <fullName evidence="1">Uncharacterized protein</fullName>
    </submittedName>
</protein>
<dbReference type="AlphaFoldDB" id="A0A4S3J3P5"/>